<dbReference type="GO" id="GO:0141039">
    <property type="term" value="F:phosphatidylinositol 3-kinase inhibitor activity"/>
    <property type="evidence" value="ECO:0007669"/>
    <property type="project" value="InterPro"/>
</dbReference>
<protein>
    <submittedName>
        <fullName evidence="8">LisH domain-containing protein</fullName>
    </submittedName>
</protein>
<dbReference type="GO" id="GO:0045022">
    <property type="term" value="P:early endosome to late endosome transport"/>
    <property type="evidence" value="ECO:0007669"/>
    <property type="project" value="InterPro"/>
</dbReference>
<keyword evidence="7" id="KW-1185">Reference proteome</keyword>
<dbReference type="PANTHER" id="PTHR13083:SF3">
    <property type="entry name" value="WD REPEAT-CONTAINING PROTEIN 91"/>
    <property type="match status" value="1"/>
</dbReference>
<dbReference type="STRING" id="102285.A0A0R3TQZ2"/>
<dbReference type="GO" id="GO:0031901">
    <property type="term" value="C:early endosome membrane"/>
    <property type="evidence" value="ECO:0007669"/>
    <property type="project" value="TreeGrafter"/>
</dbReference>
<dbReference type="Pfam" id="PF23138">
    <property type="entry name" value="CTLH_Armc9"/>
    <property type="match status" value="1"/>
</dbReference>
<dbReference type="GO" id="GO:0051898">
    <property type="term" value="P:negative regulation of phosphatidylinositol 3-kinase/protein kinase B signal transduction"/>
    <property type="evidence" value="ECO:0007669"/>
    <property type="project" value="InterPro"/>
</dbReference>
<evidence type="ECO:0000256" key="2">
    <source>
        <dbReference type="ARBA" id="ARBA00004603"/>
    </source>
</evidence>
<dbReference type="InterPro" id="IPR039724">
    <property type="entry name" value="WDR91"/>
</dbReference>
<reference evidence="8" key="1">
    <citation type="submission" date="2017-02" db="UniProtKB">
        <authorList>
            <consortium name="WormBaseParasite"/>
        </authorList>
    </citation>
    <scope>IDENTIFICATION</scope>
</reference>
<comment type="similarity">
    <text evidence="3">Belongs to the WD repeat WDR91 family.</text>
</comment>
<dbReference type="PANTHER" id="PTHR13083">
    <property type="entry name" value="WD REPEAT-CONTAINING PROTEIN 91"/>
    <property type="match status" value="1"/>
</dbReference>
<comment type="subcellular location">
    <subcellularLocation>
        <location evidence="1">Early endosome</location>
    </subcellularLocation>
    <subcellularLocation>
        <location evidence="2">Late endosome</location>
    </subcellularLocation>
</comment>
<accession>A0A0R3TQZ2</accession>
<reference evidence="6 7" key="2">
    <citation type="submission" date="2018-11" db="EMBL/GenBank/DDBJ databases">
        <authorList>
            <consortium name="Pathogen Informatics"/>
        </authorList>
    </citation>
    <scope>NUCLEOTIDE SEQUENCE [LARGE SCALE GENOMIC DNA]</scope>
</reference>
<evidence type="ECO:0000259" key="5">
    <source>
        <dbReference type="Pfam" id="PF23138"/>
    </source>
</evidence>
<dbReference type="EMBL" id="UZAE01012821">
    <property type="protein sequence ID" value="VDO06861.1"/>
    <property type="molecule type" value="Genomic_DNA"/>
</dbReference>
<evidence type="ECO:0000313" key="7">
    <source>
        <dbReference type="Proteomes" id="UP000278807"/>
    </source>
</evidence>
<sequence length="213" mass="24187">MTEFICEEFVRRYLLSHNYTKTLAALDAESSSDSLSDCFQPSLIVERINRAISDLDSEALDRIWKSLNDCFGSTLNQQNSERFESLKAYTYKTLLIEAMKTKQIGYVNNFFSTQVAFDLTSSTWTNWTVLPFTKDPQNHQLFARYFVKNWTDVLTISLCNFLCVLFSSLPMVSNTEPSTGSLSASDDNQLSQSRSNLAIVDDFADLPLARSSK</sequence>
<dbReference type="InterPro" id="IPR056327">
    <property type="entry name" value="ARMC9_CTLH-like_dom"/>
</dbReference>
<feature type="domain" description="ARMC9 CTLH-like" evidence="5">
    <location>
        <begin position="49"/>
        <end position="167"/>
    </location>
</feature>
<keyword evidence="4" id="KW-0967">Endosome</keyword>
<proteinExistence type="inferred from homology"/>
<gene>
    <name evidence="6" type="ORF">HNAJ_LOCUS9972</name>
</gene>
<evidence type="ECO:0000256" key="3">
    <source>
        <dbReference type="ARBA" id="ARBA00006128"/>
    </source>
</evidence>
<organism evidence="8">
    <name type="scientific">Rodentolepis nana</name>
    <name type="common">Dwarf tapeworm</name>
    <name type="synonym">Hymenolepis nana</name>
    <dbReference type="NCBI Taxonomy" id="102285"/>
    <lineage>
        <taxon>Eukaryota</taxon>
        <taxon>Metazoa</taxon>
        <taxon>Spiralia</taxon>
        <taxon>Lophotrochozoa</taxon>
        <taxon>Platyhelminthes</taxon>
        <taxon>Cestoda</taxon>
        <taxon>Eucestoda</taxon>
        <taxon>Cyclophyllidea</taxon>
        <taxon>Hymenolepididae</taxon>
        <taxon>Rodentolepis</taxon>
    </lineage>
</organism>
<evidence type="ECO:0000313" key="8">
    <source>
        <dbReference type="WBParaSite" id="HNAJ_0000997701-mRNA-1"/>
    </source>
</evidence>
<dbReference type="GO" id="GO:0031902">
    <property type="term" value="C:late endosome membrane"/>
    <property type="evidence" value="ECO:0007669"/>
    <property type="project" value="TreeGrafter"/>
</dbReference>
<dbReference type="WBParaSite" id="HNAJ_0000997701-mRNA-1">
    <property type="protein sequence ID" value="HNAJ_0000997701-mRNA-1"/>
    <property type="gene ID" value="HNAJ_0000997701"/>
</dbReference>
<evidence type="ECO:0000256" key="1">
    <source>
        <dbReference type="ARBA" id="ARBA00004412"/>
    </source>
</evidence>
<name>A0A0R3TQZ2_RODNA</name>
<evidence type="ECO:0000313" key="6">
    <source>
        <dbReference type="EMBL" id="VDO06861.1"/>
    </source>
</evidence>
<dbReference type="OrthoDB" id="193023at2759"/>
<evidence type="ECO:0000256" key="4">
    <source>
        <dbReference type="ARBA" id="ARBA00022753"/>
    </source>
</evidence>
<dbReference type="AlphaFoldDB" id="A0A0R3TQZ2"/>
<dbReference type="Proteomes" id="UP000278807">
    <property type="component" value="Unassembled WGS sequence"/>
</dbReference>